<dbReference type="InterPro" id="IPR036789">
    <property type="entry name" value="Ribosomal_uL6-like_a/b-dom_sf"/>
</dbReference>
<dbReference type="GO" id="GO:0019843">
    <property type="term" value="F:rRNA binding"/>
    <property type="evidence" value="ECO:0007669"/>
    <property type="project" value="UniProtKB-UniRule"/>
</dbReference>
<keyword evidence="3 6" id="KW-0694">RNA-binding</keyword>
<feature type="domain" description="Large ribosomal subunit protein uL6 alpha-beta" evidence="9">
    <location>
        <begin position="11"/>
        <end position="82"/>
    </location>
</feature>
<evidence type="ECO:0000259" key="9">
    <source>
        <dbReference type="Pfam" id="PF00347"/>
    </source>
</evidence>
<gene>
    <name evidence="6" type="primary">rplF</name>
    <name evidence="10" type="ORF">DRZ78_03445</name>
</gene>
<dbReference type="GO" id="GO:0003735">
    <property type="term" value="F:structural constituent of ribosome"/>
    <property type="evidence" value="ECO:0007669"/>
    <property type="project" value="UniProtKB-UniRule"/>
</dbReference>
<comment type="similarity">
    <text evidence="1 6 7">Belongs to the universal ribosomal protein uL6 family.</text>
</comment>
<dbReference type="FunFam" id="3.90.930.12:FF:000002">
    <property type="entry name" value="50S ribosomal protein L6"/>
    <property type="match status" value="1"/>
</dbReference>
<organism evidence="10 11">
    <name type="scientific">Aerophobetes bacterium</name>
    <dbReference type="NCBI Taxonomy" id="2030807"/>
    <lineage>
        <taxon>Bacteria</taxon>
        <taxon>Candidatus Aerophobota</taxon>
    </lineage>
</organism>
<accession>A0A662D1Q0</accession>
<evidence type="ECO:0000256" key="4">
    <source>
        <dbReference type="ARBA" id="ARBA00022980"/>
    </source>
</evidence>
<feature type="domain" description="Large ribosomal subunit protein uL6 alpha-beta" evidence="9">
    <location>
        <begin position="90"/>
        <end position="164"/>
    </location>
</feature>
<evidence type="ECO:0000313" key="10">
    <source>
        <dbReference type="EMBL" id="RLE07155.1"/>
    </source>
</evidence>
<evidence type="ECO:0000256" key="2">
    <source>
        <dbReference type="ARBA" id="ARBA00022730"/>
    </source>
</evidence>
<dbReference type="NCBIfam" id="TIGR03654">
    <property type="entry name" value="L6_bact"/>
    <property type="match status" value="1"/>
</dbReference>
<comment type="caution">
    <text evidence="10">The sequence shown here is derived from an EMBL/GenBank/DDBJ whole genome shotgun (WGS) entry which is preliminary data.</text>
</comment>
<dbReference type="PANTHER" id="PTHR11655">
    <property type="entry name" value="60S/50S RIBOSOMAL PROTEIN L6/L9"/>
    <property type="match status" value="1"/>
</dbReference>
<protein>
    <recommendedName>
        <fullName evidence="6">Large ribosomal subunit protein uL6</fullName>
    </recommendedName>
</protein>
<dbReference type="PIRSF" id="PIRSF002162">
    <property type="entry name" value="Ribosomal_L6"/>
    <property type="match status" value="1"/>
</dbReference>
<dbReference type="GO" id="GO:0022625">
    <property type="term" value="C:cytosolic large ribosomal subunit"/>
    <property type="evidence" value="ECO:0007669"/>
    <property type="project" value="UniProtKB-UniRule"/>
</dbReference>
<dbReference type="Proteomes" id="UP000277457">
    <property type="component" value="Unassembled WGS sequence"/>
</dbReference>
<evidence type="ECO:0000256" key="6">
    <source>
        <dbReference type="HAMAP-Rule" id="MF_01365"/>
    </source>
</evidence>
<dbReference type="InterPro" id="IPR019906">
    <property type="entry name" value="Ribosomal_uL6_bac-type"/>
</dbReference>
<dbReference type="Pfam" id="PF00347">
    <property type="entry name" value="Ribosomal_L6"/>
    <property type="match status" value="2"/>
</dbReference>
<evidence type="ECO:0000313" key="11">
    <source>
        <dbReference type="Proteomes" id="UP000277457"/>
    </source>
</evidence>
<evidence type="ECO:0000256" key="1">
    <source>
        <dbReference type="ARBA" id="ARBA00009356"/>
    </source>
</evidence>
<dbReference type="PROSITE" id="PS00525">
    <property type="entry name" value="RIBOSOMAL_L6_1"/>
    <property type="match status" value="1"/>
</dbReference>
<dbReference type="Gene3D" id="3.90.930.12">
    <property type="entry name" value="Ribosomal protein L6, alpha-beta domain"/>
    <property type="match status" value="2"/>
</dbReference>
<evidence type="ECO:0000256" key="7">
    <source>
        <dbReference type="RuleBase" id="RU003869"/>
    </source>
</evidence>
<sequence length="185" mass="20650">MSRVGRKPILIPEGVEVKVDRDKIRVKGPKGELERKIPPSHQVVLQDGQILVKRLREDEQSKALHGTLRSLIFNMVKGVSDGFEKVLEIVGIGYKAKLEGKALTLDLGFSHPVKYDFPEGVKIELPNPTTIRVYGCDKQKVGEIAAEIRSFKKPEPYKGKGIRYKGEIVRRKVGKRALGGEKKGV</sequence>
<dbReference type="InterPro" id="IPR000702">
    <property type="entry name" value="Ribosomal_uL6-like"/>
</dbReference>
<keyword evidence="4 6" id="KW-0689">Ribosomal protein</keyword>
<evidence type="ECO:0000256" key="3">
    <source>
        <dbReference type="ARBA" id="ARBA00022884"/>
    </source>
</evidence>
<dbReference type="InterPro" id="IPR020040">
    <property type="entry name" value="Ribosomal_uL6_a/b-dom"/>
</dbReference>
<dbReference type="GO" id="GO:0002181">
    <property type="term" value="P:cytoplasmic translation"/>
    <property type="evidence" value="ECO:0007669"/>
    <property type="project" value="TreeGrafter"/>
</dbReference>
<proteinExistence type="inferred from homology"/>
<keyword evidence="5 6" id="KW-0687">Ribonucleoprotein</keyword>
<dbReference type="InterPro" id="IPR002358">
    <property type="entry name" value="Ribosomal_uL6_CS"/>
</dbReference>
<reference evidence="10 11" key="1">
    <citation type="submission" date="2018-06" db="EMBL/GenBank/DDBJ databases">
        <title>Extensive metabolic versatility and redundancy in microbially diverse, dynamic hydrothermal sediments.</title>
        <authorList>
            <person name="Dombrowski N."/>
            <person name="Teske A."/>
            <person name="Baker B.J."/>
        </authorList>
    </citation>
    <scope>NUCLEOTIDE SEQUENCE [LARGE SCALE GENOMIC DNA]</scope>
    <source>
        <strain evidence="10">B7_G13</strain>
    </source>
</reference>
<dbReference type="EMBL" id="QMPY01000116">
    <property type="protein sequence ID" value="RLE07155.1"/>
    <property type="molecule type" value="Genomic_DNA"/>
</dbReference>
<evidence type="ECO:0000256" key="8">
    <source>
        <dbReference type="RuleBase" id="RU003870"/>
    </source>
</evidence>
<evidence type="ECO:0000256" key="5">
    <source>
        <dbReference type="ARBA" id="ARBA00023274"/>
    </source>
</evidence>
<keyword evidence="2 6" id="KW-0699">rRNA-binding</keyword>
<dbReference type="PANTHER" id="PTHR11655:SF14">
    <property type="entry name" value="LARGE RIBOSOMAL SUBUNIT PROTEIN UL6M"/>
    <property type="match status" value="1"/>
</dbReference>
<name>A0A662D1Q0_UNCAE</name>
<dbReference type="PRINTS" id="PR00059">
    <property type="entry name" value="RIBOSOMALL6"/>
</dbReference>
<dbReference type="FunFam" id="3.90.930.12:FF:000001">
    <property type="entry name" value="50S ribosomal protein L6"/>
    <property type="match status" value="1"/>
</dbReference>
<dbReference type="AlphaFoldDB" id="A0A662D1Q0"/>
<comment type="subunit">
    <text evidence="6">Part of the 50S ribosomal subunit.</text>
</comment>
<comment type="function">
    <text evidence="6 8">This protein binds to the 23S rRNA, and is important in its secondary structure. It is located near the subunit interface in the base of the L7/L12 stalk, and near the tRNA binding site of the peptidyltransferase center.</text>
</comment>
<dbReference type="HAMAP" id="MF_01365_B">
    <property type="entry name" value="Ribosomal_uL6_B"/>
    <property type="match status" value="1"/>
</dbReference>
<dbReference type="SUPFAM" id="SSF56053">
    <property type="entry name" value="Ribosomal protein L6"/>
    <property type="match status" value="2"/>
</dbReference>